<dbReference type="EMBL" id="CAADIF010000006">
    <property type="protein sequence ID" value="VFR63170.1"/>
    <property type="molecule type" value="Genomic_DNA"/>
</dbReference>
<dbReference type="InterPro" id="IPR003593">
    <property type="entry name" value="AAA+_ATPase"/>
</dbReference>
<evidence type="ECO:0000259" key="3">
    <source>
        <dbReference type="PROSITE" id="PS50893"/>
    </source>
</evidence>
<accession>A0A484P561</accession>
<dbReference type="GO" id="GO:0016887">
    <property type="term" value="F:ATP hydrolysis activity"/>
    <property type="evidence" value="ECO:0007669"/>
    <property type="project" value="InterPro"/>
</dbReference>
<keyword evidence="1" id="KW-0547">Nucleotide-binding</keyword>
<dbReference type="PROSITE" id="PS50893">
    <property type="entry name" value="ABC_TRANSPORTER_2"/>
    <property type="match status" value="1"/>
</dbReference>
<reference evidence="4" key="1">
    <citation type="submission" date="2019-03" db="EMBL/GenBank/DDBJ databases">
        <authorList>
            <person name="Danneels B."/>
        </authorList>
    </citation>
    <scope>NUCLEOTIDE SEQUENCE</scope>
</reference>
<dbReference type="PANTHER" id="PTHR43119">
    <property type="entry name" value="ABC TRANSPORT PROTEIN ATP-BINDING COMPONENT-RELATED"/>
    <property type="match status" value="1"/>
</dbReference>
<dbReference type="AlphaFoldDB" id="A0A484P561"/>
<dbReference type="SMART" id="SM00382">
    <property type="entry name" value="AAA"/>
    <property type="match status" value="1"/>
</dbReference>
<dbReference type="GO" id="GO:0005524">
    <property type="term" value="F:ATP binding"/>
    <property type="evidence" value="ECO:0007669"/>
    <property type="project" value="UniProtKB-KW"/>
</dbReference>
<dbReference type="Gene3D" id="3.40.50.300">
    <property type="entry name" value="P-loop containing nucleotide triphosphate hydrolases"/>
    <property type="match status" value="1"/>
</dbReference>
<evidence type="ECO:0000313" key="4">
    <source>
        <dbReference type="EMBL" id="VFR21088.1"/>
    </source>
</evidence>
<dbReference type="SUPFAM" id="SSF52540">
    <property type="entry name" value="P-loop containing nucleoside triphosphate hydrolases"/>
    <property type="match status" value="1"/>
</dbReference>
<gene>
    <name evidence="4" type="ORF">ANK1_3148</name>
    <name evidence="5" type="ORF">ANK2_3148</name>
</gene>
<evidence type="ECO:0000313" key="5">
    <source>
        <dbReference type="EMBL" id="VFR63170.1"/>
    </source>
</evidence>
<name>A0A484P561_9ZZZZ</name>
<sequence length="208" mass="22426">MVLPVFPSAGTLTLRGLRQADRGPYDLQLPPGTCALVTGRSGAGKSRLLRMAADLDPHEGQAWLGEHARDTMPAPVWRRQVCYVPAEPGWWDDSVRAHFPHADLAAPLLARLGLPDDILDAPVARLSTGERQRLALLRALNPSLRCLLLDEPTAALDPDTAQRVVALLQDVKAAGVAILLVTHHPGQFDALADVRHALAPGGLERQQP</sequence>
<dbReference type="CDD" id="cd00267">
    <property type="entry name" value="ABC_ATPase"/>
    <property type="match status" value="1"/>
</dbReference>
<dbReference type="Pfam" id="PF00005">
    <property type="entry name" value="ABC_tran"/>
    <property type="match status" value="1"/>
</dbReference>
<dbReference type="PANTHER" id="PTHR43119:SF1">
    <property type="entry name" value="ABC TRANSPORTER DOMAIN-CONTAINING PROTEIN"/>
    <property type="match status" value="1"/>
</dbReference>
<feature type="domain" description="ABC transporter" evidence="3">
    <location>
        <begin position="7"/>
        <end position="208"/>
    </location>
</feature>
<dbReference type="EMBL" id="CAADIA010000002">
    <property type="protein sequence ID" value="VFR21088.1"/>
    <property type="molecule type" value="Genomic_DNA"/>
</dbReference>
<organism evidence="4">
    <name type="scientific">plant metagenome</name>
    <dbReference type="NCBI Taxonomy" id="1297885"/>
    <lineage>
        <taxon>unclassified sequences</taxon>
        <taxon>metagenomes</taxon>
        <taxon>organismal metagenomes</taxon>
    </lineage>
</organism>
<keyword evidence="2 4" id="KW-0067">ATP-binding</keyword>
<dbReference type="InterPro" id="IPR003439">
    <property type="entry name" value="ABC_transporter-like_ATP-bd"/>
</dbReference>
<evidence type="ECO:0000256" key="2">
    <source>
        <dbReference type="ARBA" id="ARBA00022840"/>
    </source>
</evidence>
<evidence type="ECO:0000256" key="1">
    <source>
        <dbReference type="ARBA" id="ARBA00022741"/>
    </source>
</evidence>
<protein>
    <submittedName>
        <fullName evidence="4">YbbL ABC transporter ATP-binding protein</fullName>
    </submittedName>
</protein>
<dbReference type="InterPro" id="IPR027417">
    <property type="entry name" value="P-loop_NTPase"/>
</dbReference>
<proteinExistence type="predicted"/>